<accession>A0A0H2YUC6</accession>
<dbReference type="InterPro" id="IPR018490">
    <property type="entry name" value="cNMP-bd_dom_sf"/>
</dbReference>
<proteinExistence type="predicted"/>
<dbReference type="AlphaFoldDB" id="A0A0H2YUC6"/>
<dbReference type="GeneID" id="93003266"/>
<sequence>MKSYELIEFINNCPKEIKKELKNRSFKYGEKLLVQNENCDFVYILLKGKIKTYHCDFTGAIYLEDIDSEATIFGELEALINKEVVTTVEALSQCETLEISKESFIKWIELDNKFSLFISKLIAERNYECCKRERVNAFYNLRYRVMYIILNTLHKNNLGITKDLLVEGVGSNIRSINRIINQLIEEGILDYNSGKIKVKSIEKLKEEVNYYKP</sequence>
<evidence type="ECO:0000259" key="1">
    <source>
        <dbReference type="PROSITE" id="PS50042"/>
    </source>
</evidence>
<dbReference type="PROSITE" id="PS50042">
    <property type="entry name" value="CNMP_BINDING_3"/>
    <property type="match status" value="1"/>
</dbReference>
<dbReference type="InterPro" id="IPR036390">
    <property type="entry name" value="WH_DNA-bd_sf"/>
</dbReference>
<gene>
    <name evidence="2" type="ordered locus">CPF_0388</name>
</gene>
<dbReference type="HOGENOM" id="CLU_075053_3_2_9"/>
<dbReference type="Gene3D" id="2.60.120.10">
    <property type="entry name" value="Jelly Rolls"/>
    <property type="match status" value="1"/>
</dbReference>
<dbReference type="Pfam" id="PF00027">
    <property type="entry name" value="cNMP_binding"/>
    <property type="match status" value="1"/>
</dbReference>
<reference evidence="2 3" key="1">
    <citation type="journal article" date="2006" name="Genome Res.">
        <title>Skewed genomic variability in strains of the toxigenic bacterial pathogen, Clostridium perfringens.</title>
        <authorList>
            <person name="Myers G.S."/>
            <person name="Rasko D.A."/>
            <person name="Cheung J.K."/>
            <person name="Ravel J."/>
            <person name="Seshadri R."/>
            <person name="Deboy R.T."/>
            <person name="Ren Q."/>
            <person name="Varga J."/>
            <person name="Awad M.M."/>
            <person name="Brinkac L.M."/>
            <person name="Daugherty S.C."/>
            <person name="Haft D.H."/>
            <person name="Dodson R.J."/>
            <person name="Madupu R."/>
            <person name="Nelson W.C."/>
            <person name="Rosovitz M.J."/>
            <person name="Sullivan S.A."/>
            <person name="Khouri H."/>
            <person name="Dimitrov G.I."/>
            <person name="Watkins K.L."/>
            <person name="Mulligan S."/>
            <person name="Benton J."/>
            <person name="Radune D."/>
            <person name="Fisher D.J."/>
            <person name="Atkins H.S."/>
            <person name="Hiscox T."/>
            <person name="Jost B.H."/>
            <person name="Billington S.J."/>
            <person name="Songer J.G."/>
            <person name="McClane B.A."/>
            <person name="Titball R.W."/>
            <person name="Rood J.I."/>
            <person name="Melville S.B."/>
            <person name="Paulsen I.T."/>
        </authorList>
    </citation>
    <scope>NUCLEOTIDE SEQUENCE [LARGE SCALE GENOMIC DNA]</scope>
    <source>
        <strain evidence="3">ATCC 13124 / DSM 756 / JCM 1290 / NCIMB 6125 / NCTC 8237 / S 107 / Type A</strain>
    </source>
</reference>
<evidence type="ECO:0000313" key="3">
    <source>
        <dbReference type="Proteomes" id="UP000001823"/>
    </source>
</evidence>
<dbReference type="eggNOG" id="COG0664">
    <property type="taxonomic scope" value="Bacteria"/>
</dbReference>
<dbReference type="RefSeq" id="WP_003455357.1">
    <property type="nucleotide sequence ID" value="NC_008261.1"/>
</dbReference>
<dbReference type="STRING" id="195103.CPF_0388"/>
<dbReference type="InterPro" id="IPR014710">
    <property type="entry name" value="RmlC-like_jellyroll"/>
</dbReference>
<protein>
    <submittedName>
        <fullName evidence="2">Cyclic nucleotide-binding protein</fullName>
    </submittedName>
</protein>
<dbReference type="Proteomes" id="UP000001823">
    <property type="component" value="Chromosome"/>
</dbReference>
<name>A0A0H2YUC6_CLOP1</name>
<dbReference type="PaxDb" id="195103-CPF_0388"/>
<dbReference type="InterPro" id="IPR000595">
    <property type="entry name" value="cNMP-bd_dom"/>
</dbReference>
<dbReference type="CDD" id="cd00038">
    <property type="entry name" value="CAP_ED"/>
    <property type="match status" value="1"/>
</dbReference>
<keyword evidence="3" id="KW-1185">Reference proteome</keyword>
<feature type="domain" description="Cyclic nucleotide-binding" evidence="1">
    <location>
        <begin position="16"/>
        <end position="108"/>
    </location>
</feature>
<dbReference type="KEGG" id="cpf:CPF_0388"/>
<organism evidence="2 3">
    <name type="scientific">Clostridium perfringens (strain ATCC 13124 / DSM 756 / JCM 1290 / NCIMB 6125 / NCTC 8237 / Type A)</name>
    <dbReference type="NCBI Taxonomy" id="195103"/>
    <lineage>
        <taxon>Bacteria</taxon>
        <taxon>Bacillati</taxon>
        <taxon>Bacillota</taxon>
        <taxon>Clostridia</taxon>
        <taxon>Eubacteriales</taxon>
        <taxon>Clostridiaceae</taxon>
        <taxon>Clostridium</taxon>
    </lineage>
</organism>
<evidence type="ECO:0000313" key="2">
    <source>
        <dbReference type="EMBL" id="ABG84652.1"/>
    </source>
</evidence>
<dbReference type="SUPFAM" id="SSF46785">
    <property type="entry name" value="Winged helix' DNA-binding domain"/>
    <property type="match status" value="1"/>
</dbReference>
<dbReference type="SUPFAM" id="SSF51206">
    <property type="entry name" value="cAMP-binding domain-like"/>
    <property type="match status" value="1"/>
</dbReference>
<dbReference type="EMBL" id="CP000246">
    <property type="protein sequence ID" value="ABG84652.1"/>
    <property type="molecule type" value="Genomic_DNA"/>
</dbReference>